<dbReference type="RefSeq" id="WP_067993141.1">
    <property type="nucleotide sequence ID" value="NZ_CP015596.1"/>
</dbReference>
<reference evidence="1 2" key="1">
    <citation type="submission" date="2016-05" db="EMBL/GenBank/DDBJ databases">
        <title>Complete genome sequence of a phthalic acid esters degrading Mycobacterium sp. YC-RL4.</title>
        <authorList>
            <person name="Ren L."/>
            <person name="Fan S."/>
            <person name="Ruth N."/>
            <person name="Jia Y."/>
            <person name="Wang J."/>
            <person name="Qiao C."/>
        </authorList>
    </citation>
    <scope>NUCLEOTIDE SEQUENCE [LARGE SCALE GENOMIC DNA]</scope>
    <source>
        <strain evidence="1 2">YC-RL4</strain>
    </source>
</reference>
<dbReference type="Proteomes" id="UP000077143">
    <property type="component" value="Chromosome"/>
</dbReference>
<evidence type="ECO:0000313" key="1">
    <source>
        <dbReference type="EMBL" id="ANE79238.1"/>
    </source>
</evidence>
<dbReference type="STRING" id="1682113.A7U43_07810"/>
<dbReference type="Gene3D" id="3.30.530.20">
    <property type="match status" value="1"/>
</dbReference>
<dbReference type="PANTHER" id="PTHR39683">
    <property type="entry name" value="CONSERVED PROTEIN TB16.3"/>
    <property type="match status" value="1"/>
</dbReference>
<dbReference type="OrthoDB" id="4730534at2"/>
<gene>
    <name evidence="1" type="ORF">A7U43_07810</name>
</gene>
<dbReference type="PANTHER" id="PTHR39683:SF4">
    <property type="entry name" value="COENZYME Q-BINDING PROTEIN COQ10 START DOMAIN-CONTAINING PROTEIN"/>
    <property type="match status" value="1"/>
</dbReference>
<dbReference type="AlphaFoldDB" id="A0A172UJK2"/>
<dbReference type="Pfam" id="PF10604">
    <property type="entry name" value="Polyketide_cyc2"/>
    <property type="match status" value="1"/>
</dbReference>
<dbReference type="KEGG" id="madi:A7U43_07810"/>
<dbReference type="InterPro" id="IPR019587">
    <property type="entry name" value="Polyketide_cyclase/dehydratase"/>
</dbReference>
<proteinExistence type="predicted"/>
<dbReference type="EMBL" id="CP015596">
    <property type="protein sequence ID" value="ANE79238.1"/>
    <property type="molecule type" value="Genomic_DNA"/>
</dbReference>
<dbReference type="SUPFAM" id="SSF55961">
    <property type="entry name" value="Bet v1-like"/>
    <property type="match status" value="1"/>
</dbReference>
<accession>A0A172UJK2</accession>
<evidence type="ECO:0000313" key="2">
    <source>
        <dbReference type="Proteomes" id="UP000077143"/>
    </source>
</evidence>
<keyword evidence="2" id="KW-1185">Reference proteome</keyword>
<sequence>MATSVSREVVIEASPEEILAVVADVESTPTWSPQYQKAEVVDRDAEGRPRRVIQTIKTVGISDQLTIDYTWEDNKVSWVLVKASQLKSQECSYTLTPEGDNTRVRFDMTIDLAIPLPGFILKKVMSGAIDVATDGLRKQVLKVKKG</sequence>
<organism evidence="1 2">
    <name type="scientific">Mycobacterium adipatum</name>
    <dbReference type="NCBI Taxonomy" id="1682113"/>
    <lineage>
        <taxon>Bacteria</taxon>
        <taxon>Bacillati</taxon>
        <taxon>Actinomycetota</taxon>
        <taxon>Actinomycetes</taxon>
        <taxon>Mycobacteriales</taxon>
        <taxon>Mycobacteriaceae</taxon>
        <taxon>Mycobacterium</taxon>
    </lineage>
</organism>
<dbReference type="InterPro" id="IPR023393">
    <property type="entry name" value="START-like_dom_sf"/>
</dbReference>
<protein>
    <submittedName>
        <fullName evidence="1">Cyclase</fullName>
    </submittedName>
</protein>
<dbReference type="CDD" id="cd07819">
    <property type="entry name" value="SRPBCC_2"/>
    <property type="match status" value="1"/>
</dbReference>
<name>A0A172UJK2_9MYCO</name>